<accession>A0AAD5XTG5</accession>
<name>A0AAD5XTG5_9FUNG</name>
<feature type="region of interest" description="Disordered" evidence="1">
    <location>
        <begin position="35"/>
        <end position="54"/>
    </location>
</feature>
<organism evidence="2 3">
    <name type="scientific">Geranomyces variabilis</name>
    <dbReference type="NCBI Taxonomy" id="109894"/>
    <lineage>
        <taxon>Eukaryota</taxon>
        <taxon>Fungi</taxon>
        <taxon>Fungi incertae sedis</taxon>
        <taxon>Chytridiomycota</taxon>
        <taxon>Chytridiomycota incertae sedis</taxon>
        <taxon>Chytridiomycetes</taxon>
        <taxon>Spizellomycetales</taxon>
        <taxon>Powellomycetaceae</taxon>
        <taxon>Geranomyces</taxon>
    </lineage>
</organism>
<comment type="caution">
    <text evidence="2">The sequence shown here is derived from an EMBL/GenBank/DDBJ whole genome shotgun (WGS) entry which is preliminary data.</text>
</comment>
<keyword evidence="3" id="KW-1185">Reference proteome</keyword>
<gene>
    <name evidence="2" type="ORF">HDU87_005143</name>
</gene>
<reference evidence="2" key="1">
    <citation type="submission" date="2020-05" db="EMBL/GenBank/DDBJ databases">
        <title>Phylogenomic resolution of chytrid fungi.</title>
        <authorList>
            <person name="Stajich J.E."/>
            <person name="Amses K."/>
            <person name="Simmons R."/>
            <person name="Seto K."/>
            <person name="Myers J."/>
            <person name="Bonds A."/>
            <person name="Quandt C.A."/>
            <person name="Barry K."/>
            <person name="Liu P."/>
            <person name="Grigoriev I."/>
            <person name="Longcore J.E."/>
            <person name="James T.Y."/>
        </authorList>
    </citation>
    <scope>NUCLEOTIDE SEQUENCE</scope>
    <source>
        <strain evidence="2">JEL0379</strain>
    </source>
</reference>
<proteinExistence type="predicted"/>
<evidence type="ECO:0000313" key="3">
    <source>
        <dbReference type="Proteomes" id="UP001212152"/>
    </source>
</evidence>
<sequence>MEAKTTVTGIAQLCFFPSWFQGHLLVTGEGNASTSPSTISLLGTPADPESHPQPHPCCPPSVFWRLQARDWERGLQAECIVQQRLLGGDAAALSSVFIDCEESNAHRRNAQRERATVEFETTCVKVDQDAATHMERFFTQLTPSRDAVICLGEMRIEDMEFEPF</sequence>
<dbReference type="EMBL" id="JADGJQ010000004">
    <property type="protein sequence ID" value="KAJ3184296.1"/>
    <property type="molecule type" value="Genomic_DNA"/>
</dbReference>
<evidence type="ECO:0000256" key="1">
    <source>
        <dbReference type="SAM" id="MobiDB-lite"/>
    </source>
</evidence>
<evidence type="ECO:0000313" key="2">
    <source>
        <dbReference type="EMBL" id="KAJ3184296.1"/>
    </source>
</evidence>
<protein>
    <submittedName>
        <fullName evidence="2">Uncharacterized protein</fullName>
    </submittedName>
</protein>
<dbReference type="Proteomes" id="UP001212152">
    <property type="component" value="Unassembled WGS sequence"/>
</dbReference>
<dbReference type="AlphaFoldDB" id="A0AAD5XTG5"/>